<dbReference type="AlphaFoldDB" id="A0EB37"/>
<organism evidence="2 3">
    <name type="scientific">Paramecium tetraurelia</name>
    <dbReference type="NCBI Taxonomy" id="5888"/>
    <lineage>
        <taxon>Eukaryota</taxon>
        <taxon>Sar</taxon>
        <taxon>Alveolata</taxon>
        <taxon>Ciliophora</taxon>
        <taxon>Intramacronucleata</taxon>
        <taxon>Oligohymenophorea</taxon>
        <taxon>Peniculida</taxon>
        <taxon>Parameciidae</taxon>
        <taxon>Paramecium</taxon>
    </lineage>
</organism>
<dbReference type="GeneID" id="5045686"/>
<sequence>MNQIHKILFQVLSQIALTAVVKKRRVFQKKQRVRVILIYQIQNRIDNKANTPEMIRTLNTNFSPPIKYTDILKTIKQSSHNQPSKIQIIYDVDFDQAKNRVSSQFKSPKEVTPTKKHTQTIFGNHRD</sequence>
<evidence type="ECO:0000313" key="3">
    <source>
        <dbReference type="Proteomes" id="UP000000600"/>
    </source>
</evidence>
<name>A0EB37_PARTE</name>
<reference evidence="2 3" key="1">
    <citation type="journal article" date="2006" name="Nature">
        <title>Global trends of whole-genome duplications revealed by the ciliate Paramecium tetraurelia.</title>
        <authorList>
            <consortium name="Genoscope"/>
            <person name="Aury J.-M."/>
            <person name="Jaillon O."/>
            <person name="Duret L."/>
            <person name="Noel B."/>
            <person name="Jubin C."/>
            <person name="Porcel B.M."/>
            <person name="Segurens B."/>
            <person name="Daubin V."/>
            <person name="Anthouard V."/>
            <person name="Aiach N."/>
            <person name="Arnaiz O."/>
            <person name="Billaut A."/>
            <person name="Beisson J."/>
            <person name="Blanc I."/>
            <person name="Bouhouche K."/>
            <person name="Camara F."/>
            <person name="Duharcourt S."/>
            <person name="Guigo R."/>
            <person name="Gogendeau D."/>
            <person name="Katinka M."/>
            <person name="Keller A.-M."/>
            <person name="Kissmehl R."/>
            <person name="Klotz C."/>
            <person name="Koll F."/>
            <person name="Le Moue A."/>
            <person name="Lepere C."/>
            <person name="Malinsky S."/>
            <person name="Nowacki M."/>
            <person name="Nowak J.K."/>
            <person name="Plattner H."/>
            <person name="Poulain J."/>
            <person name="Ruiz F."/>
            <person name="Serrano V."/>
            <person name="Zagulski M."/>
            <person name="Dessen P."/>
            <person name="Betermier M."/>
            <person name="Weissenbach J."/>
            <person name="Scarpelli C."/>
            <person name="Schachter V."/>
            <person name="Sperling L."/>
            <person name="Meyer E."/>
            <person name="Cohen J."/>
            <person name="Wincker P."/>
        </authorList>
    </citation>
    <scope>NUCLEOTIDE SEQUENCE [LARGE SCALE GENOMIC DNA]</scope>
    <source>
        <strain evidence="2 3">Stock d4-2</strain>
    </source>
</reference>
<dbReference type="InParanoid" id="A0EB37"/>
<dbReference type="RefSeq" id="XP_001459901.1">
    <property type="nucleotide sequence ID" value="XM_001459864.1"/>
</dbReference>
<dbReference type="Proteomes" id="UP000000600">
    <property type="component" value="Unassembled WGS sequence"/>
</dbReference>
<evidence type="ECO:0000256" key="1">
    <source>
        <dbReference type="SAM" id="MobiDB-lite"/>
    </source>
</evidence>
<keyword evidence="3" id="KW-1185">Reference proteome</keyword>
<dbReference type="HOGENOM" id="CLU_1974841_0_0_1"/>
<feature type="region of interest" description="Disordered" evidence="1">
    <location>
        <begin position="103"/>
        <end position="127"/>
    </location>
</feature>
<accession>A0EB37</accession>
<dbReference type="EMBL" id="CT868668">
    <property type="protein sequence ID" value="CAK92504.1"/>
    <property type="molecule type" value="Genomic_DNA"/>
</dbReference>
<protein>
    <submittedName>
        <fullName evidence="2">Uncharacterized protein</fullName>
    </submittedName>
</protein>
<evidence type="ECO:0000313" key="2">
    <source>
        <dbReference type="EMBL" id="CAK92504.1"/>
    </source>
</evidence>
<dbReference type="KEGG" id="ptm:GSPATT00025238001"/>
<proteinExistence type="predicted"/>
<gene>
    <name evidence="2" type="ORF">GSPATT00025238001</name>
</gene>